<dbReference type="SUPFAM" id="SSF55931">
    <property type="entry name" value="Glutamine synthetase/guanido kinase"/>
    <property type="match status" value="1"/>
</dbReference>
<dbReference type="GO" id="GO:0016787">
    <property type="term" value="F:hydrolase activity"/>
    <property type="evidence" value="ECO:0007669"/>
    <property type="project" value="InterPro"/>
</dbReference>
<evidence type="ECO:0000313" key="4">
    <source>
        <dbReference type="EMBL" id="VFQ75036.1"/>
    </source>
</evidence>
<keyword evidence="5" id="KW-1185">Reference proteome</keyword>
<dbReference type="InterPro" id="IPR008146">
    <property type="entry name" value="Gln_synth_cat_dom"/>
</dbReference>
<protein>
    <recommendedName>
        <fullName evidence="3">GS catalytic domain-containing protein</fullName>
    </recommendedName>
</protein>
<dbReference type="Gene3D" id="3.20.20.140">
    <property type="entry name" value="Metal-dependent hydrolases"/>
    <property type="match status" value="1"/>
</dbReference>
<dbReference type="AlphaFoldDB" id="A0A484LFY3"/>
<dbReference type="OrthoDB" id="77835at2759"/>
<dbReference type="InterPro" id="IPR036651">
    <property type="entry name" value="Gln_synt_N_sf"/>
</dbReference>
<evidence type="ECO:0000313" key="5">
    <source>
        <dbReference type="Proteomes" id="UP000595140"/>
    </source>
</evidence>
<dbReference type="SUPFAM" id="SSF54368">
    <property type="entry name" value="Glutamine synthetase, N-terminal domain"/>
    <property type="match status" value="1"/>
</dbReference>
<dbReference type="InterPro" id="IPR014746">
    <property type="entry name" value="Gln_synth/guanido_kin_cat_dom"/>
</dbReference>
<dbReference type="Gene3D" id="3.30.590.10">
    <property type="entry name" value="Glutamine synthetase/guanido kinase, catalytic domain"/>
    <property type="match status" value="1"/>
</dbReference>
<evidence type="ECO:0000259" key="3">
    <source>
        <dbReference type="PROSITE" id="PS51987"/>
    </source>
</evidence>
<feature type="domain" description="GS catalytic" evidence="3">
    <location>
        <begin position="541"/>
        <end position="876"/>
    </location>
</feature>
<comment type="similarity">
    <text evidence="1 2">Belongs to the glutamine synthetase family.</text>
</comment>
<organism evidence="4 5">
    <name type="scientific">Cuscuta campestris</name>
    <dbReference type="NCBI Taxonomy" id="132261"/>
    <lineage>
        <taxon>Eukaryota</taxon>
        <taxon>Viridiplantae</taxon>
        <taxon>Streptophyta</taxon>
        <taxon>Embryophyta</taxon>
        <taxon>Tracheophyta</taxon>
        <taxon>Spermatophyta</taxon>
        <taxon>Magnoliopsida</taxon>
        <taxon>eudicotyledons</taxon>
        <taxon>Gunneridae</taxon>
        <taxon>Pentapetalae</taxon>
        <taxon>asterids</taxon>
        <taxon>lamiids</taxon>
        <taxon>Solanales</taxon>
        <taxon>Convolvulaceae</taxon>
        <taxon>Cuscuteae</taxon>
        <taxon>Cuscuta</taxon>
        <taxon>Cuscuta subgen. Grammica</taxon>
        <taxon>Cuscuta sect. Cleistogrammica</taxon>
    </lineage>
</organism>
<dbReference type="SMART" id="SM01230">
    <property type="entry name" value="Gln-synt_C"/>
    <property type="match status" value="1"/>
</dbReference>
<dbReference type="FunFam" id="3.30.590.10:FF:000012">
    <property type="entry name" value="Glutamate-ammonia ligase"/>
    <property type="match status" value="1"/>
</dbReference>
<dbReference type="EMBL" id="OOIL02001415">
    <property type="protein sequence ID" value="VFQ75036.1"/>
    <property type="molecule type" value="Genomic_DNA"/>
</dbReference>
<proteinExistence type="inferred from homology"/>
<dbReference type="GO" id="GO:0004356">
    <property type="term" value="F:glutamine synthetase activity"/>
    <property type="evidence" value="ECO:0007669"/>
    <property type="project" value="InterPro"/>
</dbReference>
<dbReference type="InterPro" id="IPR032466">
    <property type="entry name" value="Metal_Hydrolase"/>
</dbReference>
<dbReference type="Proteomes" id="UP000595140">
    <property type="component" value="Unassembled WGS sequence"/>
</dbReference>
<dbReference type="PANTHER" id="PTHR43383:SF2">
    <property type="entry name" value="AMIDOHYDROLASE 2 FAMILY PROTEIN"/>
    <property type="match status" value="1"/>
</dbReference>
<reference evidence="4 5" key="1">
    <citation type="submission" date="2018-04" db="EMBL/GenBank/DDBJ databases">
        <authorList>
            <person name="Vogel A."/>
        </authorList>
    </citation>
    <scope>NUCLEOTIDE SEQUENCE [LARGE SCALE GENOMIC DNA]</scope>
</reference>
<dbReference type="Pfam" id="PF04909">
    <property type="entry name" value="Amidohydro_2"/>
    <property type="match status" value="1"/>
</dbReference>
<name>A0A484LFY3_9ASTE</name>
<dbReference type="InterPro" id="IPR006680">
    <property type="entry name" value="Amidohydro-rel"/>
</dbReference>
<evidence type="ECO:0000256" key="2">
    <source>
        <dbReference type="RuleBase" id="RU000384"/>
    </source>
</evidence>
<dbReference type="GO" id="GO:0006542">
    <property type="term" value="P:glutamine biosynthetic process"/>
    <property type="evidence" value="ECO:0007669"/>
    <property type="project" value="InterPro"/>
</dbReference>
<gene>
    <name evidence="4" type="ORF">CCAM_LOCUS16812</name>
</gene>
<dbReference type="Gene3D" id="3.10.20.70">
    <property type="entry name" value="Glutamine synthetase, N-terminal domain"/>
    <property type="match status" value="1"/>
</dbReference>
<dbReference type="FunFam" id="3.10.20.70:FF:000009">
    <property type="entry name" value="Glutamate-ammonia ligase"/>
    <property type="match status" value="1"/>
</dbReference>
<evidence type="ECO:0000256" key="1">
    <source>
        <dbReference type="PROSITE-ProRule" id="PRU01331"/>
    </source>
</evidence>
<sequence>MEEFAELKEAVEKVALVDAHAHNIVSLHSNTHFLSCFSEATGAALSSAAHTINFKRSLREIAELYGSNTSLHAVQEYRLCHTLEEITAQCFKAAGISVLLIDDGLELDEMKDLEWHKNFVPNVGRILRIEHLAEKILDEGNLDKITWTLASFMEAFIERLKSYPLSTFLCMFFLQDLELHPRSSILKMLSFCFDTSMDKVVAFKSIAAYRSGLAINTDVTMKEAEEGLKNVLYAGSPFRITDKNFIDYIFIHALEVAQGFDLPIQIHSGFGDKDLDLRLSNPLHLRQLLEDKRFSKCRIVLLHASYPFSKEASYLASIYSQVYLDFGLAVPKLSFHGMVSSIKELLELAPMNKVMFSTDGVAFPETFYLGAKKGREVVYTVLRDACADGDLSLPEAFAAVKDIFAENAKKFYSINTALESLDLKTGQSRSFTKTDANGETHHATLVRIIWVDASGQHRCRVVTQKRFNDCIQKNGLGLACAIMGMTSFSDGPADGSNLSAVGEIRLIPDLSTKCKIPWAKQQEMVLSDMCIAPGKAWEYCPRDALRRVCRVLKDEFDLVMNAGFENEFFLLKSVDREGKQEWLPVDQTSYCSTAALDAASSLLEEILSSLHSLNITVEQIHPESGKGQFEIVLGYTECGRAADNLIYAREVIRAIARKSGLLATFVPKFALDDIGSGSHVHLSLSKNGENVFMDKGGSARHGISKVGEEFMAGVLHHLPSIMAFTAPIPNSYDRIQPNTWSGAYQCWGKQNREAPIRTAGAPIVPNGVVTNFEVKVFDGCANPYLGLASIIAAGIDGLRRHLLLPEPVDQNPDGIKASLRRLPESLSESVESLERDEAFKDLINEKLLIAIRGVRKAEIKYYDQNKDAYKELIHKY</sequence>
<dbReference type="PANTHER" id="PTHR43383">
    <property type="entry name" value="NODULIN 6"/>
    <property type="match status" value="1"/>
</dbReference>
<dbReference type="SUPFAM" id="SSF51556">
    <property type="entry name" value="Metallo-dependent hydrolases"/>
    <property type="match status" value="1"/>
</dbReference>
<accession>A0A484LFY3</accession>
<dbReference type="PROSITE" id="PS51987">
    <property type="entry name" value="GS_CATALYTIC"/>
    <property type="match status" value="1"/>
</dbReference>
<dbReference type="Pfam" id="PF00120">
    <property type="entry name" value="Gln-synt_C"/>
    <property type="match status" value="1"/>
</dbReference>